<gene>
    <name evidence="1" type="ORF">E5333_07375</name>
</gene>
<dbReference type="EMBL" id="SRYD01000025">
    <property type="protein sequence ID" value="TGY74088.1"/>
    <property type="molecule type" value="Genomic_DNA"/>
</dbReference>
<protein>
    <submittedName>
        <fullName evidence="1">Uncharacterized protein</fullName>
    </submittedName>
</protein>
<organism evidence="1 2">
    <name type="scientific">Muribaculum intestinale</name>
    <dbReference type="NCBI Taxonomy" id="1796646"/>
    <lineage>
        <taxon>Bacteria</taxon>
        <taxon>Pseudomonadati</taxon>
        <taxon>Bacteroidota</taxon>
        <taxon>Bacteroidia</taxon>
        <taxon>Bacteroidales</taxon>
        <taxon>Muribaculaceae</taxon>
        <taxon>Muribaculum</taxon>
    </lineage>
</organism>
<reference evidence="1 2" key="1">
    <citation type="submission" date="2019-04" db="EMBL/GenBank/DDBJ databases">
        <title>Microbes associate with the intestines of laboratory mice.</title>
        <authorList>
            <person name="Navarre W."/>
            <person name="Wong E."/>
            <person name="Huang K."/>
            <person name="Tropini C."/>
            <person name="Ng K."/>
            <person name="Yu B."/>
        </authorList>
    </citation>
    <scope>NUCLEOTIDE SEQUENCE [LARGE SCALE GENOMIC DNA]</scope>
    <source>
        <strain evidence="1 2">NM06_A21</strain>
    </source>
</reference>
<dbReference type="AlphaFoldDB" id="A0A4S2FXP1"/>
<sequence>MSLFKNDIQGNASVSRNLNVGGHANVNGDALINHNLVVKGWLDAPNIKGPLKGLYASEDSLTAAYPRPMPGWFALVGNTLPADVYRVEGGKWIPTGEKGGTFSLYLDQLETDVKDLTDEVKDIEELLSDGILLAETIAFTSTGTAASMTFTVLKRDGTTKQGSKPIPIATAEKAGMMTAADKKALSQAALDIIEINRKIATLETSTSEFQNKLNKEIADRKEADTNLQTLISALRRDFDALVGENASEAIDNFTEVLSFLDGLKDTEKLSTKLAALSVADEKLNADILELQKEVFPLQVTFSVSPSVIKAGQETTINLSWNAKRKERDVTAEADVTLDGVAVVGKTMAVNIVLSHGQYRQYQLRTEYAGMTVLSNQSVKGTLPTYFGTVDKTWAADEANVLALSELIIGDRPLTRTGISTNDGKTVLAYPKDFGALTSVKDGNGYEVLSSYTRSDVSVNGHPYYLYLLTVPVTASGVTQIYK</sequence>
<dbReference type="RefSeq" id="WP_135993208.1">
    <property type="nucleotide sequence ID" value="NZ_CAOJGF010000028.1"/>
</dbReference>
<evidence type="ECO:0000313" key="2">
    <source>
        <dbReference type="Proteomes" id="UP000306630"/>
    </source>
</evidence>
<proteinExistence type="predicted"/>
<dbReference type="Proteomes" id="UP000306630">
    <property type="component" value="Unassembled WGS sequence"/>
</dbReference>
<evidence type="ECO:0000313" key="1">
    <source>
        <dbReference type="EMBL" id="TGY74088.1"/>
    </source>
</evidence>
<accession>A0A4S2FXP1</accession>
<name>A0A4S2FXP1_9BACT</name>
<comment type="caution">
    <text evidence="1">The sequence shown here is derived from an EMBL/GenBank/DDBJ whole genome shotgun (WGS) entry which is preliminary data.</text>
</comment>